<dbReference type="InterPro" id="IPR003148">
    <property type="entry name" value="RCK_N"/>
</dbReference>
<dbReference type="PRINTS" id="PR00335">
    <property type="entry name" value="KUPTAKETRKA"/>
</dbReference>
<dbReference type="KEGG" id="pdl:Pyrde_1646"/>
<keyword evidence="12" id="KW-1185">Reference proteome</keyword>
<dbReference type="Pfam" id="PF02254">
    <property type="entry name" value="TrkA_N"/>
    <property type="match status" value="1"/>
</dbReference>
<dbReference type="GO" id="GO:0005886">
    <property type="term" value="C:plasma membrane"/>
    <property type="evidence" value="ECO:0007669"/>
    <property type="project" value="InterPro"/>
</dbReference>
<feature type="domain" description="RCK N-terminal" evidence="7">
    <location>
        <begin position="1"/>
        <end position="117"/>
    </location>
</feature>
<proteinExistence type="predicted"/>
<keyword evidence="2" id="KW-0813">Transport</keyword>
<reference evidence="10 12" key="2">
    <citation type="submission" date="2017-05" db="EMBL/GenBank/DDBJ databases">
        <title>The draft genome of the hyperthermophilic archaeon 'Pyrodictium delaneyi strain Hulk', an iron and nitrate reducer, reveals the capacity for sulfate reduction.</title>
        <authorList>
            <person name="Demey L.M."/>
            <person name="Miller C."/>
            <person name="Manzella M."/>
            <person name="Reguera G."/>
            <person name="Kashefi K."/>
        </authorList>
    </citation>
    <scope>NUCLEOTIDE SEQUENCE [LARGE SCALE GENOMIC DNA]</scope>
    <source>
        <strain evidence="10 12">Hulk</strain>
    </source>
</reference>
<dbReference type="GeneID" id="26099986"/>
<keyword evidence="5" id="KW-0520">NAD</keyword>
<reference evidence="9 11" key="1">
    <citation type="submission" date="2015-10" db="EMBL/GenBank/DDBJ databases">
        <title>Complete genome sequence of hyperthermophilic archaeon Pyrodictium delaneyi Su06.</title>
        <authorList>
            <person name="Jung J.-H."/>
            <person name="Lin J."/>
            <person name="Holden J.F."/>
            <person name="Park C.-S."/>
        </authorList>
    </citation>
    <scope>NUCLEOTIDE SEQUENCE [LARGE SCALE GENOMIC DNA]</scope>
    <source>
        <strain evidence="9 11">Su06</strain>
    </source>
</reference>
<comment type="function">
    <text evidence="1">Part of a potassium transport system.</text>
</comment>
<dbReference type="PANTHER" id="PTHR43833">
    <property type="entry name" value="POTASSIUM CHANNEL PROTEIN 2-RELATED-RELATED"/>
    <property type="match status" value="1"/>
</dbReference>
<dbReference type="Gene3D" id="3.40.50.720">
    <property type="entry name" value="NAD(P)-binding Rossmann-like Domain"/>
    <property type="match status" value="1"/>
</dbReference>
<keyword evidence="4" id="KW-0630">Potassium</keyword>
<evidence type="ECO:0000256" key="2">
    <source>
        <dbReference type="ARBA" id="ARBA00022448"/>
    </source>
</evidence>
<dbReference type="InterPro" id="IPR006036">
    <property type="entry name" value="K_uptake_TrkA"/>
</dbReference>
<gene>
    <name evidence="10" type="ORF">Pdsh_05185</name>
    <name evidence="9" type="ORF">Pyrde_1646</name>
</gene>
<evidence type="ECO:0000313" key="12">
    <source>
        <dbReference type="Proteomes" id="UP000196694"/>
    </source>
</evidence>
<dbReference type="OrthoDB" id="24929at2157"/>
<evidence type="ECO:0000259" key="8">
    <source>
        <dbReference type="PROSITE" id="PS51202"/>
    </source>
</evidence>
<dbReference type="Pfam" id="PF02080">
    <property type="entry name" value="TrkA_C"/>
    <property type="match status" value="1"/>
</dbReference>
<evidence type="ECO:0000256" key="1">
    <source>
        <dbReference type="ARBA" id="ARBA00003660"/>
    </source>
</evidence>
<evidence type="ECO:0000256" key="3">
    <source>
        <dbReference type="ARBA" id="ARBA00022538"/>
    </source>
</evidence>
<evidence type="ECO:0000259" key="7">
    <source>
        <dbReference type="PROSITE" id="PS51201"/>
    </source>
</evidence>
<dbReference type="Gene3D" id="3.30.70.1450">
    <property type="entry name" value="Regulator of K+ conductance, C-terminal domain"/>
    <property type="match status" value="1"/>
</dbReference>
<sequence>MRILIVGAGKLGSLLAKRLSEKGHEIIVIDKDEKKAKAVAEEADVASYVRDATDPSAYDEVNITNVDVVVATTNRDEVNLFVALMAREYGVPRVIVKVRDSRIAQLLSRIGIAEHVVVEPRVIGSIVEGIIEGKYNVVELVPVYIGGFRLVTITIAEGSSVEGQLLDEVKYPRHGVKILAVFDGEEFHDPGEVLRLEAGYQIIALVRDDVVEEFLEAFR</sequence>
<evidence type="ECO:0000313" key="9">
    <source>
        <dbReference type="EMBL" id="ALL01689.1"/>
    </source>
</evidence>
<keyword evidence="6" id="KW-0406">Ion transport</keyword>
<evidence type="ECO:0000256" key="5">
    <source>
        <dbReference type="ARBA" id="ARBA00023027"/>
    </source>
</evidence>
<evidence type="ECO:0000256" key="6">
    <source>
        <dbReference type="ARBA" id="ARBA00023065"/>
    </source>
</evidence>
<evidence type="ECO:0000313" key="10">
    <source>
        <dbReference type="EMBL" id="OWJ55082.1"/>
    </source>
</evidence>
<dbReference type="SUPFAM" id="SSF116726">
    <property type="entry name" value="TrkA C-terminal domain-like"/>
    <property type="match status" value="1"/>
</dbReference>
<dbReference type="STRING" id="1273541.Pyrde_1646"/>
<dbReference type="Proteomes" id="UP000058613">
    <property type="component" value="Chromosome"/>
</dbReference>
<feature type="domain" description="RCK C-terminal" evidence="8">
    <location>
        <begin position="138"/>
        <end position="219"/>
    </location>
</feature>
<dbReference type="GO" id="GO:0015079">
    <property type="term" value="F:potassium ion transmembrane transporter activity"/>
    <property type="evidence" value="ECO:0007669"/>
    <property type="project" value="InterPro"/>
</dbReference>
<dbReference type="EMBL" id="CP013011">
    <property type="protein sequence ID" value="ALL01689.1"/>
    <property type="molecule type" value="Genomic_DNA"/>
</dbReference>
<name>A0A0N7JDB0_9CREN</name>
<dbReference type="InterPro" id="IPR036291">
    <property type="entry name" value="NAD(P)-bd_dom_sf"/>
</dbReference>
<dbReference type="InterPro" id="IPR050721">
    <property type="entry name" value="Trk_Ktr_HKT_K-transport"/>
</dbReference>
<protein>
    <submittedName>
        <fullName evidence="9">K+ transport system protein</fullName>
    </submittedName>
</protein>
<dbReference type="Proteomes" id="UP000196694">
    <property type="component" value="Unassembled WGS sequence"/>
</dbReference>
<evidence type="ECO:0000256" key="4">
    <source>
        <dbReference type="ARBA" id="ARBA00022958"/>
    </source>
</evidence>
<dbReference type="RefSeq" id="WP_055409856.1">
    <property type="nucleotide sequence ID" value="NZ_CP013011.1"/>
</dbReference>
<dbReference type="SUPFAM" id="SSF51735">
    <property type="entry name" value="NAD(P)-binding Rossmann-fold domains"/>
    <property type="match status" value="1"/>
</dbReference>
<dbReference type="EMBL" id="NCQP01000002">
    <property type="protein sequence ID" value="OWJ55082.1"/>
    <property type="molecule type" value="Genomic_DNA"/>
</dbReference>
<dbReference type="InterPro" id="IPR036721">
    <property type="entry name" value="RCK_C_sf"/>
</dbReference>
<keyword evidence="3" id="KW-0633">Potassium transport</keyword>
<dbReference type="InterPro" id="IPR006037">
    <property type="entry name" value="RCK_C"/>
</dbReference>
<dbReference type="PROSITE" id="PS51202">
    <property type="entry name" value="RCK_C"/>
    <property type="match status" value="1"/>
</dbReference>
<dbReference type="AlphaFoldDB" id="A0A0N7JDB0"/>
<organism evidence="9 11">
    <name type="scientific">Pyrodictium delaneyi</name>
    <dbReference type="NCBI Taxonomy" id="1273541"/>
    <lineage>
        <taxon>Archaea</taxon>
        <taxon>Thermoproteota</taxon>
        <taxon>Thermoprotei</taxon>
        <taxon>Desulfurococcales</taxon>
        <taxon>Pyrodictiaceae</taxon>
        <taxon>Pyrodictium</taxon>
    </lineage>
</organism>
<dbReference type="PANTHER" id="PTHR43833:SF5">
    <property type="entry name" value="TRK SYSTEM POTASSIUM UPTAKE PROTEIN TRKA"/>
    <property type="match status" value="1"/>
</dbReference>
<dbReference type="PROSITE" id="PS51201">
    <property type="entry name" value="RCK_N"/>
    <property type="match status" value="1"/>
</dbReference>
<evidence type="ECO:0000313" key="11">
    <source>
        <dbReference type="Proteomes" id="UP000058613"/>
    </source>
</evidence>
<accession>A0A0N7JDB0</accession>